<dbReference type="GO" id="GO:0003677">
    <property type="term" value="F:DNA binding"/>
    <property type="evidence" value="ECO:0007669"/>
    <property type="project" value="UniProtKB-KW"/>
</dbReference>
<dbReference type="InterPro" id="IPR020816">
    <property type="entry name" value="Histone-like_DNA-bd_CS"/>
</dbReference>
<evidence type="ECO:0000256" key="8">
    <source>
        <dbReference type="RuleBase" id="RU003939"/>
    </source>
</evidence>
<dbReference type="InterPro" id="IPR010992">
    <property type="entry name" value="IHF-like_DNA-bd_dom_sf"/>
</dbReference>
<dbReference type="PANTHER" id="PTHR33175:SF2">
    <property type="entry name" value="INTEGRATION HOST FACTOR SUBUNIT ALPHA"/>
    <property type="match status" value="1"/>
</dbReference>
<evidence type="ECO:0000256" key="1">
    <source>
        <dbReference type="ARBA" id="ARBA00010529"/>
    </source>
</evidence>
<dbReference type="SMART" id="SM00411">
    <property type="entry name" value="BHL"/>
    <property type="match status" value="1"/>
</dbReference>
<dbReference type="GO" id="GO:0006310">
    <property type="term" value="P:DNA recombination"/>
    <property type="evidence" value="ECO:0007669"/>
    <property type="project" value="UniProtKB-KW"/>
</dbReference>
<gene>
    <name evidence="9" type="ORF">H8D96_02240</name>
</gene>
<sequence>MTLTKAQIIEAISIKNGLSKKQSTETVETLLGVMKSTLASGEDVLISGFGKFCVKQKKERKGRNPATGEDLMLAPRKVVTFKSSGKLRERISG</sequence>
<dbReference type="Pfam" id="PF00216">
    <property type="entry name" value="Bac_DNA_binding"/>
    <property type="match status" value="1"/>
</dbReference>
<dbReference type="GO" id="GO:0009893">
    <property type="term" value="P:positive regulation of metabolic process"/>
    <property type="evidence" value="ECO:0007669"/>
    <property type="project" value="UniProtKB-ARBA"/>
</dbReference>
<dbReference type="InterPro" id="IPR005684">
    <property type="entry name" value="IHF_alpha"/>
</dbReference>
<organism evidence="9 10">
    <name type="scientific">Candidatus Desulfatibia vada</name>
    <dbReference type="NCBI Taxonomy" id="2841696"/>
    <lineage>
        <taxon>Bacteria</taxon>
        <taxon>Pseudomonadati</taxon>
        <taxon>Thermodesulfobacteriota</taxon>
        <taxon>Desulfobacteria</taxon>
        <taxon>Desulfobacterales</taxon>
        <taxon>Desulfobacterales incertae sedis</taxon>
        <taxon>Candidatus Desulfatibia</taxon>
    </lineage>
</organism>
<dbReference type="GO" id="GO:0006417">
    <property type="term" value="P:regulation of translation"/>
    <property type="evidence" value="ECO:0007669"/>
    <property type="project" value="UniProtKB-KW"/>
</dbReference>
<keyword evidence="4" id="KW-0805">Transcription regulation</keyword>
<evidence type="ECO:0000256" key="6">
    <source>
        <dbReference type="ARBA" id="ARBA00023163"/>
    </source>
</evidence>
<keyword evidence="3" id="KW-0810">Translation regulation</keyword>
<evidence type="ECO:0000256" key="3">
    <source>
        <dbReference type="ARBA" id="ARBA00022845"/>
    </source>
</evidence>
<keyword evidence="7" id="KW-0233">DNA recombination</keyword>
<dbReference type="GO" id="GO:0030527">
    <property type="term" value="F:structural constituent of chromatin"/>
    <property type="evidence" value="ECO:0007669"/>
    <property type="project" value="InterPro"/>
</dbReference>
<protein>
    <recommendedName>
        <fullName evidence="2">Integration host factor subunit alpha</fullName>
    </recommendedName>
</protein>
<proteinExistence type="inferred from homology"/>
<dbReference type="InterPro" id="IPR000119">
    <property type="entry name" value="Hist_DNA-bd"/>
</dbReference>
<evidence type="ECO:0000256" key="7">
    <source>
        <dbReference type="ARBA" id="ARBA00023172"/>
    </source>
</evidence>
<evidence type="ECO:0000313" key="9">
    <source>
        <dbReference type="EMBL" id="MBC8430718.1"/>
    </source>
</evidence>
<dbReference type="Gene3D" id="4.10.520.10">
    <property type="entry name" value="IHF-like DNA-binding proteins"/>
    <property type="match status" value="1"/>
</dbReference>
<comment type="caution">
    <text evidence="9">The sequence shown here is derived from an EMBL/GenBank/DDBJ whole genome shotgun (WGS) entry which is preliminary data.</text>
</comment>
<comment type="similarity">
    <text evidence="1 8">Belongs to the bacterial histone-like protein family.</text>
</comment>
<evidence type="ECO:0000313" key="10">
    <source>
        <dbReference type="Proteomes" id="UP000605201"/>
    </source>
</evidence>
<evidence type="ECO:0000256" key="4">
    <source>
        <dbReference type="ARBA" id="ARBA00023015"/>
    </source>
</evidence>
<dbReference type="CDD" id="cd13835">
    <property type="entry name" value="IHF_A"/>
    <property type="match status" value="1"/>
</dbReference>
<reference evidence="9 10" key="1">
    <citation type="submission" date="2020-08" db="EMBL/GenBank/DDBJ databases">
        <title>Bridging the membrane lipid divide: bacteria of the FCB group superphylum have the potential to synthesize archaeal ether lipids.</title>
        <authorList>
            <person name="Villanueva L."/>
            <person name="Von Meijenfeldt F.A.B."/>
            <person name="Westbye A.B."/>
            <person name="Yadav S."/>
            <person name="Hopmans E.C."/>
            <person name="Dutilh B.E."/>
            <person name="Sinninghe Damste J.S."/>
        </authorList>
    </citation>
    <scope>NUCLEOTIDE SEQUENCE [LARGE SCALE GENOMIC DNA]</scope>
    <source>
        <strain evidence="9">NIOZ-UU17</strain>
    </source>
</reference>
<dbReference type="PROSITE" id="PS00045">
    <property type="entry name" value="HISTONE_LIKE"/>
    <property type="match status" value="1"/>
</dbReference>
<dbReference type="GO" id="GO:0005829">
    <property type="term" value="C:cytosol"/>
    <property type="evidence" value="ECO:0007669"/>
    <property type="project" value="TreeGrafter"/>
</dbReference>
<dbReference type="PRINTS" id="PR01727">
    <property type="entry name" value="DNABINDINGHU"/>
</dbReference>
<dbReference type="SUPFAM" id="SSF47729">
    <property type="entry name" value="IHF-like DNA-binding proteins"/>
    <property type="match status" value="1"/>
</dbReference>
<accession>A0A8J6TP74</accession>
<dbReference type="AlphaFoldDB" id="A0A8J6TP74"/>
<keyword evidence="6" id="KW-0804">Transcription</keyword>
<dbReference type="GO" id="GO:0006355">
    <property type="term" value="P:regulation of DNA-templated transcription"/>
    <property type="evidence" value="ECO:0007669"/>
    <property type="project" value="InterPro"/>
</dbReference>
<evidence type="ECO:0000256" key="2">
    <source>
        <dbReference type="ARBA" id="ARBA00018329"/>
    </source>
</evidence>
<evidence type="ECO:0000256" key="5">
    <source>
        <dbReference type="ARBA" id="ARBA00023125"/>
    </source>
</evidence>
<keyword evidence="5" id="KW-0238">DNA-binding</keyword>
<name>A0A8J6TP74_9BACT</name>
<dbReference type="Proteomes" id="UP000605201">
    <property type="component" value="Unassembled WGS sequence"/>
</dbReference>
<dbReference type="PANTHER" id="PTHR33175">
    <property type="entry name" value="DNA-BINDING PROTEIN HU"/>
    <property type="match status" value="1"/>
</dbReference>
<dbReference type="EMBL" id="JACNIG010000075">
    <property type="protein sequence ID" value="MBC8430718.1"/>
    <property type="molecule type" value="Genomic_DNA"/>
</dbReference>